<evidence type="ECO:0000256" key="5">
    <source>
        <dbReference type="ARBA" id="ARBA00022989"/>
    </source>
</evidence>
<dbReference type="PANTHER" id="PTHR30151">
    <property type="entry name" value="ALKANE SULFONATE ABC TRANSPORTER-RELATED, MEMBRANE SUBUNIT"/>
    <property type="match status" value="1"/>
</dbReference>
<protein>
    <submittedName>
        <fullName evidence="9">ABC transporter permease</fullName>
    </submittedName>
</protein>
<feature type="domain" description="ABC transmembrane type-1" evidence="8">
    <location>
        <begin position="86"/>
        <end position="270"/>
    </location>
</feature>
<evidence type="ECO:0000256" key="4">
    <source>
        <dbReference type="ARBA" id="ARBA00022692"/>
    </source>
</evidence>
<reference evidence="9 10" key="1">
    <citation type="submission" date="2023-10" db="EMBL/GenBank/DDBJ databases">
        <title>Niallia locisalis sp.nov. isolated from a salt pond sample.</title>
        <authorList>
            <person name="Li X.-J."/>
            <person name="Dong L."/>
        </authorList>
    </citation>
    <scope>NUCLEOTIDE SEQUENCE [LARGE SCALE GENOMIC DNA]</scope>
    <source>
        <strain evidence="9 10">DSM 29761</strain>
    </source>
</reference>
<keyword evidence="3" id="KW-1003">Cell membrane</keyword>
<evidence type="ECO:0000256" key="3">
    <source>
        <dbReference type="ARBA" id="ARBA00022475"/>
    </source>
</evidence>
<evidence type="ECO:0000313" key="9">
    <source>
        <dbReference type="EMBL" id="WVX84101.1"/>
    </source>
</evidence>
<keyword evidence="4 7" id="KW-0812">Transmembrane</keyword>
<evidence type="ECO:0000256" key="2">
    <source>
        <dbReference type="ARBA" id="ARBA00022448"/>
    </source>
</evidence>
<feature type="transmembrane region" description="Helical" evidence="7">
    <location>
        <begin position="248"/>
        <end position="269"/>
    </location>
</feature>
<dbReference type="InterPro" id="IPR000515">
    <property type="entry name" value="MetI-like"/>
</dbReference>
<evidence type="ECO:0000256" key="6">
    <source>
        <dbReference type="ARBA" id="ARBA00023136"/>
    </source>
</evidence>
<feature type="transmembrane region" description="Helical" evidence="7">
    <location>
        <begin position="94"/>
        <end position="115"/>
    </location>
</feature>
<comment type="similarity">
    <text evidence="7">Belongs to the binding-protein-dependent transport system permease family.</text>
</comment>
<keyword evidence="10" id="KW-1185">Reference proteome</keyword>
<evidence type="ECO:0000256" key="1">
    <source>
        <dbReference type="ARBA" id="ARBA00004651"/>
    </source>
</evidence>
<dbReference type="SUPFAM" id="SSF161098">
    <property type="entry name" value="MetI-like"/>
    <property type="match status" value="1"/>
</dbReference>
<feature type="transmembrane region" description="Helical" evidence="7">
    <location>
        <begin position="127"/>
        <end position="146"/>
    </location>
</feature>
<comment type="subcellular location">
    <subcellularLocation>
        <location evidence="1 7">Cell membrane</location>
        <topology evidence="1 7">Multi-pass membrane protein</topology>
    </subcellularLocation>
</comment>
<accession>A0ABZ2CJW9</accession>
<keyword evidence="6 7" id="KW-0472">Membrane</keyword>
<proteinExistence type="inferred from homology"/>
<dbReference type="Pfam" id="PF00528">
    <property type="entry name" value="BPD_transp_1"/>
    <property type="match status" value="1"/>
</dbReference>
<dbReference type="InterPro" id="IPR035906">
    <property type="entry name" value="MetI-like_sf"/>
</dbReference>
<dbReference type="EMBL" id="CP137640">
    <property type="protein sequence ID" value="WVX84101.1"/>
    <property type="molecule type" value="Genomic_DNA"/>
</dbReference>
<name>A0ABZ2CJW9_9BACI</name>
<gene>
    <name evidence="9" type="ORF">R4Z09_14545</name>
</gene>
<dbReference type="RefSeq" id="WP_338452973.1">
    <property type="nucleotide sequence ID" value="NZ_CP137640.1"/>
</dbReference>
<feature type="transmembrane region" description="Helical" evidence="7">
    <location>
        <begin position="152"/>
        <end position="171"/>
    </location>
</feature>
<dbReference type="PROSITE" id="PS50928">
    <property type="entry name" value="ABC_TM1"/>
    <property type="match status" value="1"/>
</dbReference>
<sequence length="282" mass="31279">MESVVPEIEIEKEVNKQKQSKKPLRFTGYQGILKLFKRSIVLIILGLIWEITPRVGIMNPAFCPPFSDVIRAWWELIISGDLWVEFTASIKRSLAGFGLALLLGIPLGLLIGWYPLVRDLLNPTFEVFRNTAKLALLPVFILFLGIGEASKITLVFLACLIPILLNTIAAVKNVDPLLIKSARSMNLSSFKLFVKVILPAAFPTMFTGIRMAGTGCILVLIAAEMVGAKEGLGFLITYSQFNFKIPEMYAGILTISALGLIVNQGLVALEKRFSRWKQLPNE</sequence>
<dbReference type="CDD" id="cd06261">
    <property type="entry name" value="TM_PBP2"/>
    <property type="match status" value="1"/>
</dbReference>
<evidence type="ECO:0000313" key="10">
    <source>
        <dbReference type="Proteomes" id="UP001357223"/>
    </source>
</evidence>
<dbReference type="Gene3D" id="1.10.3720.10">
    <property type="entry name" value="MetI-like"/>
    <property type="match status" value="1"/>
</dbReference>
<feature type="transmembrane region" description="Helical" evidence="7">
    <location>
        <begin position="35"/>
        <end position="52"/>
    </location>
</feature>
<keyword evidence="5 7" id="KW-1133">Transmembrane helix</keyword>
<feature type="transmembrane region" description="Helical" evidence="7">
    <location>
        <begin position="192"/>
        <end position="223"/>
    </location>
</feature>
<evidence type="ECO:0000259" key="8">
    <source>
        <dbReference type="PROSITE" id="PS50928"/>
    </source>
</evidence>
<evidence type="ECO:0000256" key="7">
    <source>
        <dbReference type="RuleBase" id="RU363032"/>
    </source>
</evidence>
<dbReference type="PANTHER" id="PTHR30151:SF0">
    <property type="entry name" value="ABC TRANSPORTER PERMEASE PROTEIN MJ0413-RELATED"/>
    <property type="match status" value="1"/>
</dbReference>
<dbReference type="Proteomes" id="UP001357223">
    <property type="component" value="Chromosome"/>
</dbReference>
<organism evidence="9 10">
    <name type="scientific">Niallia oryzisoli</name>
    <dbReference type="NCBI Taxonomy" id="1737571"/>
    <lineage>
        <taxon>Bacteria</taxon>
        <taxon>Bacillati</taxon>
        <taxon>Bacillota</taxon>
        <taxon>Bacilli</taxon>
        <taxon>Bacillales</taxon>
        <taxon>Bacillaceae</taxon>
        <taxon>Niallia</taxon>
    </lineage>
</organism>
<keyword evidence="2 7" id="KW-0813">Transport</keyword>